<evidence type="ECO:0000256" key="1">
    <source>
        <dbReference type="ARBA" id="ARBA00004651"/>
    </source>
</evidence>
<feature type="transmembrane region" description="Helical" evidence="6">
    <location>
        <begin position="114"/>
        <end position="134"/>
    </location>
</feature>
<dbReference type="InterPro" id="IPR019108">
    <property type="entry name" value="Caa3_assmbl_CtaG-rel"/>
</dbReference>
<evidence type="ECO:0000256" key="4">
    <source>
        <dbReference type="ARBA" id="ARBA00022989"/>
    </source>
</evidence>
<evidence type="ECO:0000256" key="2">
    <source>
        <dbReference type="ARBA" id="ARBA00022475"/>
    </source>
</evidence>
<keyword evidence="2" id="KW-1003">Cell membrane</keyword>
<keyword evidence="3 6" id="KW-0812">Transmembrane</keyword>
<evidence type="ECO:0000256" key="6">
    <source>
        <dbReference type="SAM" id="Phobius"/>
    </source>
</evidence>
<proteinExistence type="predicted"/>
<feature type="transmembrane region" description="Helical" evidence="6">
    <location>
        <begin position="241"/>
        <end position="259"/>
    </location>
</feature>
<feature type="transmembrane region" description="Helical" evidence="6">
    <location>
        <begin position="14"/>
        <end position="34"/>
    </location>
</feature>
<evidence type="ECO:0000313" key="8">
    <source>
        <dbReference type="Proteomes" id="UP001275436"/>
    </source>
</evidence>
<evidence type="ECO:0000313" key="7">
    <source>
        <dbReference type="EMBL" id="GLO65521.1"/>
    </source>
</evidence>
<dbReference type="Pfam" id="PF09678">
    <property type="entry name" value="Caa3_CtaG"/>
    <property type="match status" value="1"/>
</dbReference>
<evidence type="ECO:0000256" key="5">
    <source>
        <dbReference type="ARBA" id="ARBA00023136"/>
    </source>
</evidence>
<protein>
    <submittedName>
        <fullName evidence="7">Cytochrome c oxidase assembly factor CtaG</fullName>
    </submittedName>
</protein>
<dbReference type="EMBL" id="BSKO01000001">
    <property type="protein sequence ID" value="GLO65521.1"/>
    <property type="molecule type" value="Genomic_DNA"/>
</dbReference>
<accession>A0ABQ5TGZ7</accession>
<sequence length="272" mass="31443">MIEIFLNEFHFSTLWNAGILLFCLLYIIGYFFILPVSHSGGMKKGILTILGVTTLFLAVGSPINIIARLTFQGHMIQPMLLIVISSPLLVAGWKPIKINTISFVHTCVDWLTKPWFSMLLLQIFFYGYHLPVVFDFARIELYWNHFFLLGLFSTSILFWISILYKVKVSEKRWLYAGIHHLLLIPYFLFLYTANEGVYRVYSDITLFMSAIEVCLPVEINFPEQFYASLLPFDPVVHQQTGVVFFWISSCLIYIIVLFCKQSVHEGTVLSHS</sequence>
<name>A0ABQ5TGZ7_9BACI</name>
<gene>
    <name evidence="7" type="ORF">MACH08_13050</name>
</gene>
<dbReference type="Proteomes" id="UP001275436">
    <property type="component" value="Unassembled WGS sequence"/>
</dbReference>
<comment type="caution">
    <text evidence="7">The sequence shown here is derived from an EMBL/GenBank/DDBJ whole genome shotgun (WGS) entry which is preliminary data.</text>
</comment>
<feature type="transmembrane region" description="Helical" evidence="6">
    <location>
        <begin position="46"/>
        <end position="69"/>
    </location>
</feature>
<feature type="transmembrane region" description="Helical" evidence="6">
    <location>
        <begin position="75"/>
        <end position="93"/>
    </location>
</feature>
<organism evidence="7 8">
    <name type="scientific">Oceanobacillus kimchii</name>
    <dbReference type="NCBI Taxonomy" id="746691"/>
    <lineage>
        <taxon>Bacteria</taxon>
        <taxon>Bacillati</taxon>
        <taxon>Bacillota</taxon>
        <taxon>Bacilli</taxon>
        <taxon>Bacillales</taxon>
        <taxon>Bacillaceae</taxon>
        <taxon>Oceanobacillus</taxon>
    </lineage>
</organism>
<keyword evidence="5 6" id="KW-0472">Membrane</keyword>
<comment type="subcellular location">
    <subcellularLocation>
        <location evidence="1">Cell membrane</location>
        <topology evidence="1">Multi-pass membrane protein</topology>
    </subcellularLocation>
</comment>
<evidence type="ECO:0000256" key="3">
    <source>
        <dbReference type="ARBA" id="ARBA00022692"/>
    </source>
</evidence>
<keyword evidence="4 6" id="KW-1133">Transmembrane helix</keyword>
<keyword evidence="8" id="KW-1185">Reference proteome</keyword>
<feature type="transmembrane region" description="Helical" evidence="6">
    <location>
        <begin position="146"/>
        <end position="166"/>
    </location>
</feature>
<reference evidence="7 8" key="1">
    <citation type="submission" date="2023-02" db="EMBL/GenBank/DDBJ databases">
        <title>Oceanobacillus kimchii IFOP_LL358 isolated form Alexandrium catenella lab strain.</title>
        <authorList>
            <person name="Gajardo G."/>
            <person name="Ueki S."/>
            <person name="Maruyama F."/>
        </authorList>
    </citation>
    <scope>NUCLEOTIDE SEQUENCE [LARGE SCALE GENOMIC DNA]</scope>
    <source>
        <strain evidence="7 8">IFOP_LL358</strain>
    </source>
</reference>
<feature type="transmembrane region" description="Helical" evidence="6">
    <location>
        <begin position="173"/>
        <end position="193"/>
    </location>
</feature>